<proteinExistence type="predicted"/>
<keyword evidence="2" id="KW-1185">Reference proteome</keyword>
<dbReference type="AlphaFoldDB" id="A0A323UW19"/>
<dbReference type="GO" id="GO:0016491">
    <property type="term" value="F:oxidoreductase activity"/>
    <property type="evidence" value="ECO:0007669"/>
    <property type="project" value="InterPro"/>
</dbReference>
<dbReference type="OrthoDB" id="272552at2"/>
<name>A0A323UW19_9RHOO</name>
<reference evidence="1 2" key="1">
    <citation type="submission" date="2018-06" db="EMBL/GenBank/DDBJ databases">
        <title>Azoarcus communis strain SWub3 genome.</title>
        <authorList>
            <person name="Zorraquino Salvo V."/>
            <person name="Toubiana D."/>
            <person name="Blumwald E."/>
        </authorList>
    </citation>
    <scope>NUCLEOTIDE SEQUENCE [LARGE SCALE GENOMIC DNA]</scope>
    <source>
        <strain evidence="1 2">SWub3</strain>
    </source>
</reference>
<protein>
    <recommendedName>
        <fullName evidence="3">Nitroreductase domain-containing protein</fullName>
    </recommendedName>
</protein>
<evidence type="ECO:0000313" key="2">
    <source>
        <dbReference type="Proteomes" id="UP000248259"/>
    </source>
</evidence>
<comment type="caution">
    <text evidence="1">The sequence shown here is derived from an EMBL/GenBank/DDBJ whole genome shotgun (WGS) entry which is preliminary data.</text>
</comment>
<dbReference type="EMBL" id="QKOE01000006">
    <property type="protein sequence ID" value="PZA16674.1"/>
    <property type="molecule type" value="Genomic_DNA"/>
</dbReference>
<dbReference type="RefSeq" id="WP_110524536.1">
    <property type="nucleotide sequence ID" value="NZ_QKOE01000006.1"/>
</dbReference>
<dbReference type="Proteomes" id="UP000248259">
    <property type="component" value="Unassembled WGS sequence"/>
</dbReference>
<organism evidence="1 2">
    <name type="scientific">Parazoarcus communis SWub3 = DSM 12120</name>
    <dbReference type="NCBI Taxonomy" id="1121029"/>
    <lineage>
        <taxon>Bacteria</taxon>
        <taxon>Pseudomonadati</taxon>
        <taxon>Pseudomonadota</taxon>
        <taxon>Betaproteobacteria</taxon>
        <taxon>Rhodocyclales</taxon>
        <taxon>Zoogloeaceae</taxon>
        <taxon>Parazoarcus</taxon>
    </lineage>
</organism>
<dbReference type="SUPFAM" id="SSF55469">
    <property type="entry name" value="FMN-dependent nitroreductase-like"/>
    <property type="match status" value="1"/>
</dbReference>
<accession>A0A323UW19</accession>
<gene>
    <name evidence="1" type="ORF">DNK49_11250</name>
</gene>
<sequence>MLAEAARAAPSADNSQNWQFKWDAGRFSCHYRQPPVENPFGAAGHATLLSAGAVAENLYQITGGRCVPRIEDLGGGEPYFSIAVDSSIGDSLSLSHPLFSRHTNRFRYRRNPLPAAMGAAVSEMTEGSARLVLLQDDGGRTAFSRVSLVCGQARFCSRELHEWLMGSLRWEGEAIDEGLDIRSVDLPPGGRYFMRWIRPWGRMERLNELLGLYRVMALAEIQPLRAGPMIACVVGGVDSQDAFHAGRLMERLWIHLNREGLAVHPYYVVSDMTSRLAQGKLDATWGSRVSGVIQSLAGLLHLERSERLHIAFRVGVPERQAVRSGRLALDRLLVGGK</sequence>
<dbReference type="InterPro" id="IPR000415">
    <property type="entry name" value="Nitroreductase-like"/>
</dbReference>
<evidence type="ECO:0008006" key="3">
    <source>
        <dbReference type="Google" id="ProtNLM"/>
    </source>
</evidence>
<dbReference type="Gene3D" id="3.40.109.10">
    <property type="entry name" value="NADH Oxidase"/>
    <property type="match status" value="1"/>
</dbReference>
<evidence type="ECO:0000313" key="1">
    <source>
        <dbReference type="EMBL" id="PZA16674.1"/>
    </source>
</evidence>